<evidence type="ECO:0000259" key="3">
    <source>
        <dbReference type="Pfam" id="PF26059"/>
    </source>
</evidence>
<feature type="transmembrane region" description="Helical" evidence="1">
    <location>
        <begin position="142"/>
        <end position="170"/>
    </location>
</feature>
<dbReference type="EMBL" id="JAAXOS010000001">
    <property type="protein sequence ID" value="NKY24807.1"/>
    <property type="molecule type" value="Genomic_DNA"/>
</dbReference>
<feature type="signal peptide" evidence="2">
    <location>
        <begin position="1"/>
        <end position="21"/>
    </location>
</feature>
<evidence type="ECO:0000313" key="5">
    <source>
        <dbReference type="Proteomes" id="UP000540698"/>
    </source>
</evidence>
<organism evidence="4 5">
    <name type="scientific">Nocardia gamkensis</name>
    <dbReference type="NCBI Taxonomy" id="352869"/>
    <lineage>
        <taxon>Bacteria</taxon>
        <taxon>Bacillati</taxon>
        <taxon>Actinomycetota</taxon>
        <taxon>Actinomycetes</taxon>
        <taxon>Mycobacteriales</taxon>
        <taxon>Nocardiaceae</taxon>
        <taxon>Nocardia</taxon>
    </lineage>
</organism>
<reference evidence="4 5" key="1">
    <citation type="submission" date="2020-04" db="EMBL/GenBank/DDBJ databases">
        <title>MicrobeNet Type strains.</title>
        <authorList>
            <person name="Nicholson A.C."/>
        </authorList>
    </citation>
    <scope>NUCLEOTIDE SEQUENCE [LARGE SCALE GENOMIC DNA]</scope>
    <source>
        <strain evidence="4 5">DSM 44956</strain>
    </source>
</reference>
<dbReference type="Pfam" id="PF26059">
    <property type="entry name" value="DUF8020"/>
    <property type="match status" value="1"/>
</dbReference>
<keyword evidence="1" id="KW-1133">Transmembrane helix</keyword>
<evidence type="ECO:0000313" key="4">
    <source>
        <dbReference type="EMBL" id="NKY24807.1"/>
    </source>
</evidence>
<comment type="caution">
    <text evidence="4">The sequence shown here is derived from an EMBL/GenBank/DDBJ whole genome shotgun (WGS) entry which is preliminary data.</text>
</comment>
<proteinExistence type="predicted"/>
<keyword evidence="5" id="KW-1185">Reference proteome</keyword>
<keyword evidence="1" id="KW-0812">Transmembrane</keyword>
<keyword evidence="2" id="KW-0732">Signal</keyword>
<accession>A0A7X6KZ08</accession>
<gene>
    <name evidence="4" type="ORF">HGB38_00925</name>
</gene>
<dbReference type="Proteomes" id="UP000540698">
    <property type="component" value="Unassembled WGS sequence"/>
</dbReference>
<dbReference type="RefSeq" id="WP_062972858.1">
    <property type="nucleotide sequence ID" value="NZ_JAAXOS010000001.1"/>
</dbReference>
<dbReference type="InterPro" id="IPR058333">
    <property type="entry name" value="DUF8020"/>
</dbReference>
<feature type="domain" description="DUF8020" evidence="3">
    <location>
        <begin position="41"/>
        <end position="113"/>
    </location>
</feature>
<feature type="chain" id="PRO_5030601849" description="DUF8020 domain-containing protein" evidence="2">
    <location>
        <begin position="22"/>
        <end position="174"/>
    </location>
</feature>
<protein>
    <recommendedName>
        <fullName evidence="3">DUF8020 domain-containing protein</fullName>
    </recommendedName>
</protein>
<name>A0A7X6KZ08_9NOCA</name>
<dbReference type="AlphaFoldDB" id="A0A7X6KZ08"/>
<evidence type="ECO:0000256" key="1">
    <source>
        <dbReference type="SAM" id="Phobius"/>
    </source>
</evidence>
<evidence type="ECO:0000256" key="2">
    <source>
        <dbReference type="SAM" id="SignalP"/>
    </source>
</evidence>
<sequence length="174" mass="17014">MKFRELVATTLLTIAATGVTAATAYGQAEIYDPVVSGNESGVSYTTSVAPDRTSAVVTLDSGTFARTPGGIAVLRPDGSVVTTVPTTMVSIFGQQVEVAPDIDAAGTTLTLSPIGAAVPEPGAPQFIGDAGSTLGGVAIGCAIGALVGLVFFIVGVFPGCVVGGLIGAAAGASR</sequence>
<keyword evidence="1" id="KW-0472">Membrane</keyword>